<reference evidence="2 3" key="1">
    <citation type="submission" date="2021-03" db="EMBL/GenBank/DDBJ databases">
        <title>Paenibacillus artemisicola MWE-103 whole genome sequence.</title>
        <authorList>
            <person name="Ham Y.J."/>
        </authorList>
    </citation>
    <scope>NUCLEOTIDE SEQUENCE [LARGE SCALE GENOMIC DNA]</scope>
    <source>
        <strain evidence="2 3">MWE-103</strain>
    </source>
</reference>
<dbReference type="InterPro" id="IPR036237">
    <property type="entry name" value="Xyl_isomerase-like_sf"/>
</dbReference>
<dbReference type="GO" id="GO:0016853">
    <property type="term" value="F:isomerase activity"/>
    <property type="evidence" value="ECO:0007669"/>
    <property type="project" value="UniProtKB-KW"/>
</dbReference>
<accession>A0ABS3WC23</accession>
<dbReference type="InterPro" id="IPR013022">
    <property type="entry name" value="Xyl_isomerase-like_TIM-brl"/>
</dbReference>
<sequence>MHIEAMGVSLLSNDLVNAPERLEAKLAKIEELGFRSVEIPIQGLNVIVNGRLLEARLERYVKLFRQFSLRVTTHAPFEINLFRQEGLSKERQVLQASIEVSGALGATAMAYHPARYVGEEELLYRHEWRPYAAETEERLLEQEREELRLAGDLARMRGVRIGMENMRPYLDCPYYCYAVRPTRLAEQMLRIGHGSIGLTLDTGHLLLAARMYGFDPLEELAAMAPHVFHLHVHDNFGKPNFSLEKNQYDLIPHGRGDMHMPIGEGEVPFREIAAALAPHFRGTFVHELREAYEPAWAELIGRTASLLPQGSVLGAGVRAHADAEGAGL</sequence>
<gene>
    <name evidence="2" type="ORF">I8J29_16790</name>
</gene>
<protein>
    <submittedName>
        <fullName evidence="2">Sugar phosphate isomerase/epimerase</fullName>
    </submittedName>
</protein>
<dbReference type="RefSeq" id="WP_208848691.1">
    <property type="nucleotide sequence ID" value="NZ_JAGGDJ010000013.1"/>
</dbReference>
<dbReference type="PANTHER" id="PTHR12110:SF53">
    <property type="entry name" value="BLR5974 PROTEIN"/>
    <property type="match status" value="1"/>
</dbReference>
<organism evidence="2 3">
    <name type="scientific">Paenibacillus artemisiicola</name>
    <dbReference type="NCBI Taxonomy" id="1172618"/>
    <lineage>
        <taxon>Bacteria</taxon>
        <taxon>Bacillati</taxon>
        <taxon>Bacillota</taxon>
        <taxon>Bacilli</taxon>
        <taxon>Bacillales</taxon>
        <taxon>Paenibacillaceae</taxon>
        <taxon>Paenibacillus</taxon>
    </lineage>
</organism>
<keyword evidence="2" id="KW-0413">Isomerase</keyword>
<evidence type="ECO:0000313" key="2">
    <source>
        <dbReference type="EMBL" id="MBO7745867.1"/>
    </source>
</evidence>
<dbReference type="Proteomes" id="UP000670947">
    <property type="component" value="Unassembled WGS sequence"/>
</dbReference>
<dbReference type="InterPro" id="IPR050312">
    <property type="entry name" value="IolE/XylAMocC-like"/>
</dbReference>
<comment type="caution">
    <text evidence="2">The sequence shown here is derived from an EMBL/GenBank/DDBJ whole genome shotgun (WGS) entry which is preliminary data.</text>
</comment>
<keyword evidence="3" id="KW-1185">Reference proteome</keyword>
<proteinExistence type="predicted"/>
<dbReference type="Pfam" id="PF01261">
    <property type="entry name" value="AP_endonuc_2"/>
    <property type="match status" value="1"/>
</dbReference>
<evidence type="ECO:0000259" key="1">
    <source>
        <dbReference type="Pfam" id="PF01261"/>
    </source>
</evidence>
<name>A0ABS3WC23_9BACL</name>
<dbReference type="EMBL" id="JAGGDJ010000013">
    <property type="protein sequence ID" value="MBO7745867.1"/>
    <property type="molecule type" value="Genomic_DNA"/>
</dbReference>
<dbReference type="PANTHER" id="PTHR12110">
    <property type="entry name" value="HYDROXYPYRUVATE ISOMERASE"/>
    <property type="match status" value="1"/>
</dbReference>
<evidence type="ECO:0000313" key="3">
    <source>
        <dbReference type="Proteomes" id="UP000670947"/>
    </source>
</evidence>
<dbReference type="SUPFAM" id="SSF51658">
    <property type="entry name" value="Xylose isomerase-like"/>
    <property type="match status" value="1"/>
</dbReference>
<dbReference type="Gene3D" id="3.20.20.150">
    <property type="entry name" value="Divalent-metal-dependent TIM barrel enzymes"/>
    <property type="match status" value="1"/>
</dbReference>
<feature type="domain" description="Xylose isomerase-like TIM barrel" evidence="1">
    <location>
        <begin position="26"/>
        <end position="298"/>
    </location>
</feature>